<evidence type="ECO:0000313" key="4">
    <source>
        <dbReference type="Proteomes" id="UP000288178"/>
    </source>
</evidence>
<dbReference type="Gene3D" id="3.90.550.10">
    <property type="entry name" value="Spore Coat Polysaccharide Biosynthesis Protein SpsA, Chain A"/>
    <property type="match status" value="1"/>
</dbReference>
<sequence length="216" mass="22855">MSDRAVPAPTIAGLVLAAGQGARLGGRPKALLRLDGVPLLQRVVAALADAGIAEVVVVTGHHAEQIEPLLATLPVRGIRNPRPQDGPTSSLREGLAAVSSSVSAIVVALADQPLLDAADVAALLEAWRRRPAGIDVLYPQVDGQRGNPVILSAAVRDDLMSAPPTFSARAWQAAHPQRCLPWSTDNRHYRVDIDTAEDLARFASETGHVLHWPQTA</sequence>
<dbReference type="RefSeq" id="WP_128198642.1">
    <property type="nucleotide sequence ID" value="NZ_SACT01000003.1"/>
</dbReference>
<dbReference type="GO" id="GO:0016779">
    <property type="term" value="F:nucleotidyltransferase activity"/>
    <property type="evidence" value="ECO:0007669"/>
    <property type="project" value="UniProtKB-ARBA"/>
</dbReference>
<accession>A0A3S2TMW9</accession>
<gene>
    <name evidence="3" type="ORF">ENE75_12565</name>
</gene>
<comment type="caution">
    <text evidence="3">The sequence shown here is derived from an EMBL/GenBank/DDBJ whole genome shotgun (WGS) entry which is preliminary data.</text>
</comment>
<keyword evidence="4" id="KW-1185">Reference proteome</keyword>
<dbReference type="Pfam" id="PF12804">
    <property type="entry name" value="NTP_transf_3"/>
    <property type="match status" value="1"/>
</dbReference>
<dbReference type="InterPro" id="IPR029044">
    <property type="entry name" value="Nucleotide-diphossugar_trans"/>
</dbReference>
<dbReference type="CDD" id="cd04182">
    <property type="entry name" value="GT_2_like_f"/>
    <property type="match status" value="1"/>
</dbReference>
<evidence type="ECO:0000313" key="3">
    <source>
        <dbReference type="EMBL" id="RVT51641.1"/>
    </source>
</evidence>
<organism evidence="3 4">
    <name type="scientific">Rubrivivax albus</name>
    <dbReference type="NCBI Taxonomy" id="2499835"/>
    <lineage>
        <taxon>Bacteria</taxon>
        <taxon>Pseudomonadati</taxon>
        <taxon>Pseudomonadota</taxon>
        <taxon>Betaproteobacteria</taxon>
        <taxon>Burkholderiales</taxon>
        <taxon>Sphaerotilaceae</taxon>
        <taxon>Rubrivivax</taxon>
    </lineage>
</organism>
<reference evidence="3 4" key="1">
    <citation type="submission" date="2019-01" db="EMBL/GenBank/DDBJ databases">
        <authorList>
            <person name="Chen W.-M."/>
        </authorList>
    </citation>
    <scope>NUCLEOTIDE SEQUENCE [LARGE SCALE GENOMIC DNA]</scope>
    <source>
        <strain evidence="3 4">ICH-3</strain>
    </source>
</reference>
<feature type="domain" description="MobA-like NTP transferase" evidence="2">
    <location>
        <begin position="13"/>
        <end position="175"/>
    </location>
</feature>
<dbReference type="AlphaFoldDB" id="A0A3S2TMW9"/>
<dbReference type="PANTHER" id="PTHR43777:SF1">
    <property type="entry name" value="MOLYBDENUM COFACTOR CYTIDYLYLTRANSFERASE"/>
    <property type="match status" value="1"/>
</dbReference>
<name>A0A3S2TMW9_9BURK</name>
<dbReference type="SUPFAM" id="SSF53448">
    <property type="entry name" value="Nucleotide-diphospho-sugar transferases"/>
    <property type="match status" value="1"/>
</dbReference>
<proteinExistence type="predicted"/>
<keyword evidence="1" id="KW-0460">Magnesium</keyword>
<dbReference type="InterPro" id="IPR025877">
    <property type="entry name" value="MobA-like_NTP_Trfase"/>
</dbReference>
<evidence type="ECO:0000259" key="2">
    <source>
        <dbReference type="Pfam" id="PF12804"/>
    </source>
</evidence>
<protein>
    <submittedName>
        <fullName evidence="3">Nucleotidyltransferase family protein</fullName>
    </submittedName>
</protein>
<dbReference type="EMBL" id="SACT01000003">
    <property type="protein sequence ID" value="RVT51641.1"/>
    <property type="molecule type" value="Genomic_DNA"/>
</dbReference>
<dbReference type="PANTHER" id="PTHR43777">
    <property type="entry name" value="MOLYBDENUM COFACTOR CYTIDYLYLTRANSFERASE"/>
    <property type="match status" value="1"/>
</dbReference>
<dbReference type="OrthoDB" id="8667343at2"/>
<keyword evidence="3" id="KW-0808">Transferase</keyword>
<dbReference type="Proteomes" id="UP000288178">
    <property type="component" value="Unassembled WGS sequence"/>
</dbReference>
<evidence type="ECO:0000256" key="1">
    <source>
        <dbReference type="ARBA" id="ARBA00022842"/>
    </source>
</evidence>